<evidence type="ECO:0000256" key="1">
    <source>
        <dbReference type="SAM" id="MobiDB-lite"/>
    </source>
</evidence>
<feature type="transmembrane region" description="Helical" evidence="2">
    <location>
        <begin position="40"/>
        <end position="61"/>
    </location>
</feature>
<evidence type="ECO:0008006" key="5">
    <source>
        <dbReference type="Google" id="ProtNLM"/>
    </source>
</evidence>
<dbReference type="RefSeq" id="WP_193669096.1">
    <property type="nucleotide sequence ID" value="NZ_JACDTV010000007.1"/>
</dbReference>
<evidence type="ECO:0000313" key="4">
    <source>
        <dbReference type="Proteomes" id="UP000732378"/>
    </source>
</evidence>
<keyword evidence="4" id="KW-1185">Reference proteome</keyword>
<gene>
    <name evidence="3" type="ORF">JOE61_001062</name>
</gene>
<dbReference type="EMBL" id="JAFBBZ010000001">
    <property type="protein sequence ID" value="MBM7507248.1"/>
    <property type="molecule type" value="Genomic_DNA"/>
</dbReference>
<protein>
    <recommendedName>
        <fullName evidence="5">WD40 repeat domain-containing protein</fullName>
    </recommendedName>
</protein>
<comment type="caution">
    <text evidence="3">The sequence shown here is derived from an EMBL/GenBank/DDBJ whole genome shotgun (WGS) entry which is preliminary data.</text>
</comment>
<keyword evidence="2" id="KW-0812">Transmembrane</keyword>
<keyword evidence="2" id="KW-1133">Transmembrane helix</keyword>
<evidence type="ECO:0000313" key="3">
    <source>
        <dbReference type="EMBL" id="MBM7507248.1"/>
    </source>
</evidence>
<reference evidence="3 4" key="1">
    <citation type="submission" date="2021-01" db="EMBL/GenBank/DDBJ databases">
        <title>Sequencing the genomes of 1000 actinobacteria strains.</title>
        <authorList>
            <person name="Klenk H.-P."/>
        </authorList>
    </citation>
    <scope>NUCLEOTIDE SEQUENCE [LARGE SCALE GENOMIC DNA]</scope>
    <source>
        <strain evidence="3 4">DSM 18239</strain>
    </source>
</reference>
<name>A0ABS2M7T1_9ACTN</name>
<keyword evidence="2" id="KW-0472">Membrane</keyword>
<feature type="region of interest" description="Disordered" evidence="1">
    <location>
        <begin position="292"/>
        <end position="312"/>
    </location>
</feature>
<evidence type="ECO:0000256" key="2">
    <source>
        <dbReference type="SAM" id="Phobius"/>
    </source>
</evidence>
<accession>A0ABS2M7T1</accession>
<organism evidence="3 4">
    <name type="scientific">Nocardioides salarius</name>
    <dbReference type="NCBI Taxonomy" id="374513"/>
    <lineage>
        <taxon>Bacteria</taxon>
        <taxon>Bacillati</taxon>
        <taxon>Actinomycetota</taxon>
        <taxon>Actinomycetes</taxon>
        <taxon>Propionibacteriales</taxon>
        <taxon>Nocardioidaceae</taxon>
        <taxon>Nocardioides</taxon>
    </lineage>
</organism>
<sequence length="370" mass="38928">MTMHDLTRELREACEALPVPPGDLDRAVRQGGRLRRRRRAALGGAAGATVLAGVVALALLVGGGSDGPRVLDPAGLGPFDTSGGLRGYADPGGDLHLGGRTFEGMGQQLGDLDTGASGTQHGIVHSVSGRPRLLAPDGRSYPLVASEVDDRSSFRPGSRADSTASTAVVATLHQGTATLHLVDVARRSTLARRPLDCPGSCDSLRLDALDRGRVFLRGPDGAAVWDTADDSWTSFDPRTRIADVRSGVVLHDGPPAPQLEALGLRQVGGAVDSRLTFDGRHVLAWSSRLAPTTPDAEPLRLQRGPGGTEPRDRDALAFWSIDSDGSVLVATTRRYPRYDVVDCDPVTGRCEEVGVLRTSSGDPVFLGSDS</sequence>
<proteinExistence type="predicted"/>
<dbReference type="Proteomes" id="UP000732378">
    <property type="component" value="Unassembled WGS sequence"/>
</dbReference>